<dbReference type="OrthoDB" id="5289754at2"/>
<gene>
    <name evidence="6" type="ORF">DEH80_01875</name>
</gene>
<keyword evidence="2" id="KW-0805">Transcription regulation</keyword>
<proteinExistence type="inferred from homology"/>
<dbReference type="SUPFAM" id="SSF53850">
    <property type="entry name" value="Periplasmic binding protein-like II"/>
    <property type="match status" value="1"/>
</dbReference>
<evidence type="ECO:0000256" key="4">
    <source>
        <dbReference type="ARBA" id="ARBA00023163"/>
    </source>
</evidence>
<comment type="caution">
    <text evidence="6">The sequence shown here is derived from an EMBL/GenBank/DDBJ whole genome shotgun (WGS) entry which is preliminary data.</text>
</comment>
<keyword evidence="4" id="KW-0804">Transcription</keyword>
<dbReference type="InterPro" id="IPR036388">
    <property type="entry name" value="WH-like_DNA-bd_sf"/>
</dbReference>
<dbReference type="Pfam" id="PF03466">
    <property type="entry name" value="LysR_substrate"/>
    <property type="match status" value="1"/>
</dbReference>
<evidence type="ECO:0000313" key="6">
    <source>
        <dbReference type="EMBL" id="PWN57278.1"/>
    </source>
</evidence>
<dbReference type="Proteomes" id="UP000251800">
    <property type="component" value="Unassembled WGS sequence"/>
</dbReference>
<dbReference type="GO" id="GO:0003700">
    <property type="term" value="F:DNA-binding transcription factor activity"/>
    <property type="evidence" value="ECO:0007669"/>
    <property type="project" value="InterPro"/>
</dbReference>
<dbReference type="InterPro" id="IPR000847">
    <property type="entry name" value="LysR_HTH_N"/>
</dbReference>
<sequence>MNLNHLAIFHAVARAGSVTGGAEVLGVSQSAVSRQLAEFEARQGVSLFDRRPRGVVLTAPGRVLLDYAERLFAIRAQAELALDDLRHRRLGRLAIGASRTIGAYMLPQAFAQFTRDNPGIELSLTVENTETIERQLLDGRIDIGFAEGVADDAALDYTVFAQDELVLIAAPRHPLAGAGTVQLDQLRDQLVLMHEAGSGTRAVTEQWLADRGVRLQPAMTLASTEALKQTVATGLGVALLSAQAIRMELAAGLLVRLSLDGGPFRRPLYRVLPRASTPSPALEGFLQVIDSTFRQGWP</sequence>
<dbReference type="AlphaFoldDB" id="A0A363UPA0"/>
<dbReference type="FunFam" id="1.10.10.10:FF:000001">
    <property type="entry name" value="LysR family transcriptional regulator"/>
    <property type="match status" value="1"/>
</dbReference>
<comment type="similarity">
    <text evidence="1">Belongs to the LysR transcriptional regulatory family.</text>
</comment>
<evidence type="ECO:0000256" key="2">
    <source>
        <dbReference type="ARBA" id="ARBA00023015"/>
    </source>
</evidence>
<accession>A0A363UPA0</accession>
<reference evidence="6 7" key="1">
    <citation type="submission" date="2018-05" db="EMBL/GenBank/DDBJ databases">
        <title>Abyssibacter profundi OUC007T gen. nov., sp. nov, a marine bacterium isolated from seawater of the Mariana Trench.</title>
        <authorList>
            <person name="Zhou S."/>
        </authorList>
    </citation>
    <scope>NUCLEOTIDE SEQUENCE [LARGE SCALE GENOMIC DNA]</scope>
    <source>
        <strain evidence="6 7">OUC007</strain>
    </source>
</reference>
<keyword evidence="7" id="KW-1185">Reference proteome</keyword>
<dbReference type="Gene3D" id="3.40.190.290">
    <property type="match status" value="1"/>
</dbReference>
<dbReference type="Gene3D" id="1.10.10.10">
    <property type="entry name" value="Winged helix-like DNA-binding domain superfamily/Winged helix DNA-binding domain"/>
    <property type="match status" value="1"/>
</dbReference>
<dbReference type="SUPFAM" id="SSF46785">
    <property type="entry name" value="Winged helix' DNA-binding domain"/>
    <property type="match status" value="1"/>
</dbReference>
<dbReference type="InterPro" id="IPR036390">
    <property type="entry name" value="WH_DNA-bd_sf"/>
</dbReference>
<evidence type="ECO:0000259" key="5">
    <source>
        <dbReference type="PROSITE" id="PS50931"/>
    </source>
</evidence>
<dbReference type="RefSeq" id="WP_109718784.1">
    <property type="nucleotide sequence ID" value="NZ_QEQK01000002.1"/>
</dbReference>
<dbReference type="EMBL" id="QEQK01000002">
    <property type="protein sequence ID" value="PWN57278.1"/>
    <property type="molecule type" value="Genomic_DNA"/>
</dbReference>
<name>A0A363UPA0_9GAMM</name>
<dbReference type="Pfam" id="PF00126">
    <property type="entry name" value="HTH_1"/>
    <property type="match status" value="1"/>
</dbReference>
<evidence type="ECO:0000256" key="3">
    <source>
        <dbReference type="ARBA" id="ARBA00023125"/>
    </source>
</evidence>
<dbReference type="GO" id="GO:0000976">
    <property type="term" value="F:transcription cis-regulatory region binding"/>
    <property type="evidence" value="ECO:0007669"/>
    <property type="project" value="TreeGrafter"/>
</dbReference>
<dbReference type="PANTHER" id="PTHR30126:SF39">
    <property type="entry name" value="HTH-TYPE TRANSCRIPTIONAL REGULATOR CYSL"/>
    <property type="match status" value="1"/>
</dbReference>
<dbReference type="PANTHER" id="PTHR30126">
    <property type="entry name" value="HTH-TYPE TRANSCRIPTIONAL REGULATOR"/>
    <property type="match status" value="1"/>
</dbReference>
<protein>
    <submittedName>
        <fullName evidence="6">LysR family transcriptional regulator</fullName>
    </submittedName>
</protein>
<evidence type="ECO:0000313" key="7">
    <source>
        <dbReference type="Proteomes" id="UP000251800"/>
    </source>
</evidence>
<dbReference type="CDD" id="cd08420">
    <property type="entry name" value="PBP2_CysL_like"/>
    <property type="match status" value="1"/>
</dbReference>
<dbReference type="InterPro" id="IPR005119">
    <property type="entry name" value="LysR_subst-bd"/>
</dbReference>
<evidence type="ECO:0000256" key="1">
    <source>
        <dbReference type="ARBA" id="ARBA00009437"/>
    </source>
</evidence>
<keyword evidence="3" id="KW-0238">DNA-binding</keyword>
<feature type="domain" description="HTH lysR-type" evidence="5">
    <location>
        <begin position="1"/>
        <end position="58"/>
    </location>
</feature>
<organism evidence="6 7">
    <name type="scientific">Abyssibacter profundi</name>
    <dbReference type="NCBI Taxonomy" id="2182787"/>
    <lineage>
        <taxon>Bacteria</taxon>
        <taxon>Pseudomonadati</taxon>
        <taxon>Pseudomonadota</taxon>
        <taxon>Gammaproteobacteria</taxon>
        <taxon>Chromatiales</taxon>
        <taxon>Oceanococcaceae</taxon>
        <taxon>Abyssibacter</taxon>
    </lineage>
</organism>
<dbReference type="PROSITE" id="PS50931">
    <property type="entry name" value="HTH_LYSR"/>
    <property type="match status" value="1"/>
</dbReference>